<sequence>MSGAQLDFGPERDGARRFWMSLAPYVAMLLLVFAGMAFTSLSPASSALYWQITAVIFAGTCILSEWSGAPKGERLSMAVRQALHWLVVIVAMRVLFYDDVLSAMTPMALGLAVLGLLAMGTLLAAIHLASWQIGVVGALLALGLPAALWLERVSLLVTAAAVVALAIAGGWFWQKRKLQGP</sequence>
<feature type="transmembrane region" description="Helical" evidence="1">
    <location>
        <begin position="156"/>
        <end position="173"/>
    </location>
</feature>
<proteinExistence type="predicted"/>
<feature type="transmembrane region" description="Helical" evidence="1">
    <location>
        <begin position="78"/>
        <end position="96"/>
    </location>
</feature>
<dbReference type="RefSeq" id="WP_376830871.1">
    <property type="nucleotide sequence ID" value="NZ_JBHLWR010000006.1"/>
</dbReference>
<feature type="transmembrane region" description="Helical" evidence="1">
    <location>
        <begin position="22"/>
        <end position="41"/>
    </location>
</feature>
<accession>A0ABV7LG84</accession>
<keyword evidence="3" id="KW-1185">Reference proteome</keyword>
<organism evidence="2 3">
    <name type="scientific">Camelimonas abortus</name>
    <dbReference type="NCBI Taxonomy" id="1017184"/>
    <lineage>
        <taxon>Bacteria</taxon>
        <taxon>Pseudomonadati</taxon>
        <taxon>Pseudomonadota</taxon>
        <taxon>Alphaproteobacteria</taxon>
        <taxon>Hyphomicrobiales</taxon>
        <taxon>Chelatococcaceae</taxon>
        <taxon>Camelimonas</taxon>
    </lineage>
</organism>
<evidence type="ECO:0000256" key="1">
    <source>
        <dbReference type="SAM" id="Phobius"/>
    </source>
</evidence>
<name>A0ABV7LG84_9HYPH</name>
<dbReference type="Proteomes" id="UP001595536">
    <property type="component" value="Unassembled WGS sequence"/>
</dbReference>
<comment type="caution">
    <text evidence="2">The sequence shown here is derived from an EMBL/GenBank/DDBJ whole genome shotgun (WGS) entry which is preliminary data.</text>
</comment>
<keyword evidence="1" id="KW-1133">Transmembrane helix</keyword>
<evidence type="ECO:0000313" key="2">
    <source>
        <dbReference type="EMBL" id="MFC3266957.1"/>
    </source>
</evidence>
<reference evidence="3" key="1">
    <citation type="journal article" date="2019" name="Int. J. Syst. Evol. Microbiol.">
        <title>The Global Catalogue of Microorganisms (GCM) 10K type strain sequencing project: providing services to taxonomists for standard genome sequencing and annotation.</title>
        <authorList>
            <consortium name="The Broad Institute Genomics Platform"/>
            <consortium name="The Broad Institute Genome Sequencing Center for Infectious Disease"/>
            <person name="Wu L."/>
            <person name="Ma J."/>
        </authorList>
    </citation>
    <scope>NUCLEOTIDE SEQUENCE [LARGE SCALE GENOMIC DNA]</scope>
    <source>
        <strain evidence="3">CCM 7941</strain>
    </source>
</reference>
<gene>
    <name evidence="2" type="ORF">ACFOEX_11435</name>
</gene>
<dbReference type="EMBL" id="JBHRUV010000066">
    <property type="protein sequence ID" value="MFC3266957.1"/>
    <property type="molecule type" value="Genomic_DNA"/>
</dbReference>
<keyword evidence="1" id="KW-0812">Transmembrane</keyword>
<feature type="transmembrane region" description="Helical" evidence="1">
    <location>
        <begin position="133"/>
        <end position="150"/>
    </location>
</feature>
<protein>
    <submittedName>
        <fullName evidence="2">Uncharacterized protein</fullName>
    </submittedName>
</protein>
<feature type="transmembrane region" description="Helical" evidence="1">
    <location>
        <begin position="108"/>
        <end position="126"/>
    </location>
</feature>
<evidence type="ECO:0000313" key="3">
    <source>
        <dbReference type="Proteomes" id="UP001595536"/>
    </source>
</evidence>
<keyword evidence="1" id="KW-0472">Membrane</keyword>
<feature type="transmembrane region" description="Helical" evidence="1">
    <location>
        <begin position="47"/>
        <end position="66"/>
    </location>
</feature>